<dbReference type="InterPro" id="IPR014721">
    <property type="entry name" value="Ribsml_uS5_D2-typ_fold_subgr"/>
</dbReference>
<dbReference type="Gene3D" id="3.30.70.890">
    <property type="entry name" value="GHMP kinase, C-terminal domain"/>
    <property type="match status" value="1"/>
</dbReference>
<evidence type="ECO:0000313" key="16">
    <source>
        <dbReference type="EMBL" id="RBW71293.1"/>
    </source>
</evidence>
<keyword evidence="17" id="KW-1185">Reference proteome</keyword>
<dbReference type="EC" id="2.7.1.39" evidence="3 13"/>
<evidence type="ECO:0000259" key="15">
    <source>
        <dbReference type="Pfam" id="PF08544"/>
    </source>
</evidence>
<comment type="pathway">
    <text evidence="1 13">Amino-acid biosynthesis; L-threonine biosynthesis; L-threonine from L-aspartate: step 4/5.</text>
</comment>
<dbReference type="PIRSF" id="PIRSF000676">
    <property type="entry name" value="Homoser_kin"/>
    <property type="match status" value="1"/>
</dbReference>
<keyword evidence="5 13" id="KW-0028">Amino-acid biosynthesis</keyword>
<evidence type="ECO:0000259" key="14">
    <source>
        <dbReference type="Pfam" id="PF00288"/>
    </source>
</evidence>
<dbReference type="GO" id="GO:0005524">
    <property type="term" value="F:ATP binding"/>
    <property type="evidence" value="ECO:0007669"/>
    <property type="project" value="UniProtKB-UniRule"/>
</dbReference>
<dbReference type="EMBL" id="QOCW01000001">
    <property type="protein sequence ID" value="RBW71293.1"/>
    <property type="molecule type" value="Genomic_DNA"/>
</dbReference>
<dbReference type="InterPro" id="IPR020568">
    <property type="entry name" value="Ribosomal_Su5_D2-typ_SF"/>
</dbReference>
<dbReference type="GO" id="GO:0009088">
    <property type="term" value="P:threonine biosynthetic process"/>
    <property type="evidence" value="ECO:0007669"/>
    <property type="project" value="UniProtKB-UniRule"/>
</dbReference>
<name>A0A366Y4E9_9BACI</name>
<dbReference type="Pfam" id="PF08544">
    <property type="entry name" value="GHMP_kinases_C"/>
    <property type="match status" value="1"/>
</dbReference>
<evidence type="ECO:0000256" key="11">
    <source>
        <dbReference type="ARBA" id="ARBA00049375"/>
    </source>
</evidence>
<dbReference type="SUPFAM" id="SSF54211">
    <property type="entry name" value="Ribosomal protein S5 domain 2-like"/>
    <property type="match status" value="1"/>
</dbReference>
<feature type="domain" description="GHMP kinase C-terminal" evidence="15">
    <location>
        <begin position="203"/>
        <end position="280"/>
    </location>
</feature>
<dbReference type="InterPro" id="IPR006203">
    <property type="entry name" value="GHMP_knse_ATP-bd_CS"/>
</dbReference>
<dbReference type="OrthoDB" id="9769912at2"/>
<dbReference type="SUPFAM" id="SSF55060">
    <property type="entry name" value="GHMP Kinase, C-terminal domain"/>
    <property type="match status" value="1"/>
</dbReference>
<evidence type="ECO:0000256" key="8">
    <source>
        <dbReference type="ARBA" id="ARBA00022741"/>
    </source>
</evidence>
<dbReference type="PRINTS" id="PR00958">
    <property type="entry name" value="HOMSERKINASE"/>
</dbReference>
<evidence type="ECO:0000256" key="4">
    <source>
        <dbReference type="ARBA" id="ARBA00017858"/>
    </source>
</evidence>
<reference evidence="16 17" key="1">
    <citation type="submission" date="2018-07" db="EMBL/GenBank/DDBJ databases">
        <title>Lottiidibacillus patelloidae gen. nov., sp. nov., isolated from the intestinal tract of a marine limpet and the reclassification of B. taeanensis BH030017T, B. algicola KMM 3737T and B. hwajinpoensis SW-72T as genus Lottiidibacillus.</title>
        <authorList>
            <person name="Liu R."/>
            <person name="Huang Z."/>
        </authorList>
    </citation>
    <scope>NUCLEOTIDE SEQUENCE [LARGE SCALE GENOMIC DNA]</scope>
    <source>
        <strain evidence="16 17">BH030017</strain>
    </source>
</reference>
<dbReference type="InterPro" id="IPR000870">
    <property type="entry name" value="Homoserine_kinase"/>
</dbReference>
<dbReference type="Pfam" id="PF00288">
    <property type="entry name" value="GHMP_kinases_N"/>
    <property type="match status" value="1"/>
</dbReference>
<proteinExistence type="inferred from homology"/>
<keyword evidence="8 13" id="KW-0547">Nucleotide-binding</keyword>
<dbReference type="Proteomes" id="UP000253314">
    <property type="component" value="Unassembled WGS sequence"/>
</dbReference>
<dbReference type="AlphaFoldDB" id="A0A366Y4E9"/>
<comment type="similarity">
    <text evidence="2 13">Belongs to the GHMP kinase family. Homoserine kinase subfamily.</text>
</comment>
<dbReference type="GO" id="GO:0005737">
    <property type="term" value="C:cytoplasm"/>
    <property type="evidence" value="ECO:0007669"/>
    <property type="project" value="UniProtKB-SubCell"/>
</dbReference>
<dbReference type="Gene3D" id="3.30.230.10">
    <property type="match status" value="1"/>
</dbReference>
<evidence type="ECO:0000256" key="1">
    <source>
        <dbReference type="ARBA" id="ARBA00005015"/>
    </source>
</evidence>
<dbReference type="PANTHER" id="PTHR20861">
    <property type="entry name" value="HOMOSERINE/4-DIPHOSPHOCYTIDYL-2-C-METHYL-D-ERYTHRITOL KINASE"/>
    <property type="match status" value="1"/>
</dbReference>
<dbReference type="PROSITE" id="PS00627">
    <property type="entry name" value="GHMP_KINASES_ATP"/>
    <property type="match status" value="1"/>
</dbReference>
<evidence type="ECO:0000256" key="10">
    <source>
        <dbReference type="ARBA" id="ARBA00022840"/>
    </source>
</evidence>
<keyword evidence="7 13" id="KW-0791">Threonine biosynthesis</keyword>
<dbReference type="GO" id="GO:0004413">
    <property type="term" value="F:homoserine kinase activity"/>
    <property type="evidence" value="ECO:0007669"/>
    <property type="project" value="UniProtKB-UniRule"/>
</dbReference>
<keyword evidence="13" id="KW-0963">Cytoplasm</keyword>
<comment type="caution">
    <text evidence="16">The sequence shown here is derived from an EMBL/GenBank/DDBJ whole genome shotgun (WGS) entry which is preliminary data.</text>
</comment>
<dbReference type="InterPro" id="IPR006204">
    <property type="entry name" value="GHMP_kinase_N_dom"/>
</dbReference>
<evidence type="ECO:0000256" key="9">
    <source>
        <dbReference type="ARBA" id="ARBA00022777"/>
    </source>
</evidence>
<comment type="function">
    <text evidence="12 13">Catalyzes the ATP-dependent phosphorylation of L-homoserine to L-homoserine phosphate.</text>
</comment>
<comment type="catalytic activity">
    <reaction evidence="11 13">
        <text>L-homoserine + ATP = O-phospho-L-homoserine + ADP + H(+)</text>
        <dbReference type="Rhea" id="RHEA:13985"/>
        <dbReference type="ChEBI" id="CHEBI:15378"/>
        <dbReference type="ChEBI" id="CHEBI:30616"/>
        <dbReference type="ChEBI" id="CHEBI:57476"/>
        <dbReference type="ChEBI" id="CHEBI:57590"/>
        <dbReference type="ChEBI" id="CHEBI:456216"/>
        <dbReference type="EC" id="2.7.1.39"/>
    </reaction>
</comment>
<dbReference type="HAMAP" id="MF_00384">
    <property type="entry name" value="Homoser_kinase"/>
    <property type="match status" value="1"/>
</dbReference>
<dbReference type="RefSeq" id="WP_113803998.1">
    <property type="nucleotide sequence ID" value="NZ_QOCW01000001.1"/>
</dbReference>
<sequence>MSSEKILIKVPGSTSNLGPGFDSIGLAVNRYLILEVSRAEQWHIESSTPGLENLPKGKENLIYQAAEVVAKDAGKELPPCHIHMTSELPVARGLGSSAAAIIAGIELADYLLELDLTKTQKARYGSLFEGHPDNVSPSVYGGLIIASHSEEETNVISVGQPDIEMVVMIPSHELKTSEARSVLPDSLPYKEAVEGSGISNVLVAAMLTNDWKTAGKMMERDLFHQPYRMKLVPALKDIVAYSKELGVYGVVLSGAGPTVICFVEKGQGEKAAESLRNEFPEYLCDVVVPDSNGVVTSAAAE</sequence>
<dbReference type="NCBIfam" id="TIGR00191">
    <property type="entry name" value="thrB"/>
    <property type="match status" value="1"/>
</dbReference>
<feature type="domain" description="GHMP kinase N-terminal" evidence="14">
    <location>
        <begin position="60"/>
        <end position="142"/>
    </location>
</feature>
<protein>
    <recommendedName>
        <fullName evidence="4 13">Homoserine kinase</fullName>
        <shortName evidence="13">HK</shortName>
        <shortName evidence="13">HSK</shortName>
        <ecNumber evidence="3 13">2.7.1.39</ecNumber>
    </recommendedName>
</protein>
<gene>
    <name evidence="13" type="primary">thrB</name>
    <name evidence="16" type="ORF">DS031_00650</name>
</gene>
<organism evidence="16 17">
    <name type="scientific">Bacillus taeanensis</name>
    <dbReference type="NCBI Taxonomy" id="273032"/>
    <lineage>
        <taxon>Bacteria</taxon>
        <taxon>Bacillati</taxon>
        <taxon>Bacillota</taxon>
        <taxon>Bacilli</taxon>
        <taxon>Bacillales</taxon>
        <taxon>Bacillaceae</taxon>
        <taxon>Bacillus</taxon>
    </lineage>
</organism>
<evidence type="ECO:0000256" key="12">
    <source>
        <dbReference type="ARBA" id="ARBA00049954"/>
    </source>
</evidence>
<evidence type="ECO:0000256" key="5">
    <source>
        <dbReference type="ARBA" id="ARBA00022605"/>
    </source>
</evidence>
<keyword evidence="9 13" id="KW-0418">Kinase</keyword>
<evidence type="ECO:0000256" key="3">
    <source>
        <dbReference type="ARBA" id="ARBA00012078"/>
    </source>
</evidence>
<dbReference type="UniPathway" id="UPA00050">
    <property type="reaction ID" value="UER00064"/>
</dbReference>
<evidence type="ECO:0000256" key="7">
    <source>
        <dbReference type="ARBA" id="ARBA00022697"/>
    </source>
</evidence>
<evidence type="ECO:0000256" key="6">
    <source>
        <dbReference type="ARBA" id="ARBA00022679"/>
    </source>
</evidence>
<evidence type="ECO:0000256" key="2">
    <source>
        <dbReference type="ARBA" id="ARBA00007370"/>
    </source>
</evidence>
<dbReference type="InterPro" id="IPR013750">
    <property type="entry name" value="GHMP_kinase_C_dom"/>
</dbReference>
<accession>A0A366Y4E9</accession>
<dbReference type="PANTHER" id="PTHR20861:SF1">
    <property type="entry name" value="HOMOSERINE KINASE"/>
    <property type="match status" value="1"/>
</dbReference>
<evidence type="ECO:0000313" key="17">
    <source>
        <dbReference type="Proteomes" id="UP000253314"/>
    </source>
</evidence>
<comment type="subcellular location">
    <subcellularLocation>
        <location evidence="13">Cytoplasm</location>
    </subcellularLocation>
</comment>
<keyword evidence="10 13" id="KW-0067">ATP-binding</keyword>
<evidence type="ECO:0000256" key="13">
    <source>
        <dbReference type="HAMAP-Rule" id="MF_00384"/>
    </source>
</evidence>
<keyword evidence="6 13" id="KW-0808">Transferase</keyword>
<dbReference type="InterPro" id="IPR036554">
    <property type="entry name" value="GHMP_kinase_C_sf"/>
</dbReference>
<feature type="binding site" evidence="13">
    <location>
        <begin position="89"/>
        <end position="99"/>
    </location>
    <ligand>
        <name>ATP</name>
        <dbReference type="ChEBI" id="CHEBI:30616"/>
    </ligand>
</feature>